<dbReference type="OrthoDB" id="8753036at2"/>
<keyword evidence="3" id="KW-1185">Reference proteome</keyword>
<feature type="chain" id="PRO_5013314561" description="Lipoprotein" evidence="1">
    <location>
        <begin position="18"/>
        <end position="289"/>
    </location>
</feature>
<feature type="signal peptide" evidence="1">
    <location>
        <begin position="1"/>
        <end position="17"/>
    </location>
</feature>
<sequence length="289" mass="30560">MKHLPLYVLALSATMAACSPHEPPAAPPAPVASAPAAASAVKVPDAAKAREVALMKAVFGDRYDAQKHQALAEIEVDGAEATHLMTLNGSTDLADGRTVMVVNGAMSDDDGKDITAHVSSGVLNVYVLRREGSSWKVLERREGVDTLGSEGQIGAVKWVTLGAGKPGFIVSNGGIWQGYWIQHAAIYELSAGVRSLGSFEEGSGNEGACGPNTSECWDTQGSIRFAQEPQQSGYSDIVVDFKDKRYTVTEGKDGSFVEQVQSDTRSTARYHFDGKAYVLAAGTNPVQGI</sequence>
<dbReference type="PROSITE" id="PS51257">
    <property type="entry name" value="PROKAR_LIPOPROTEIN"/>
    <property type="match status" value="1"/>
</dbReference>
<dbReference type="STRING" id="551987.SAMN05192549_106198"/>
<organism evidence="2 3">
    <name type="scientific">Duganella sacchari</name>
    <dbReference type="NCBI Taxonomy" id="551987"/>
    <lineage>
        <taxon>Bacteria</taxon>
        <taxon>Pseudomonadati</taxon>
        <taxon>Pseudomonadota</taxon>
        <taxon>Betaproteobacteria</taxon>
        <taxon>Burkholderiales</taxon>
        <taxon>Oxalobacteraceae</taxon>
        <taxon>Telluria group</taxon>
        <taxon>Duganella</taxon>
    </lineage>
</organism>
<accession>A0A1M7Q4X8</accession>
<dbReference type="Proteomes" id="UP000184339">
    <property type="component" value="Unassembled WGS sequence"/>
</dbReference>
<evidence type="ECO:0008006" key="4">
    <source>
        <dbReference type="Google" id="ProtNLM"/>
    </source>
</evidence>
<protein>
    <recommendedName>
        <fullName evidence="4">Lipoprotein</fullName>
    </recommendedName>
</protein>
<proteinExistence type="predicted"/>
<keyword evidence="1" id="KW-0732">Signal</keyword>
<name>A0A1M7Q4X8_9BURK</name>
<dbReference type="EMBL" id="FRCX01000006">
    <property type="protein sequence ID" value="SHN25306.1"/>
    <property type="molecule type" value="Genomic_DNA"/>
</dbReference>
<gene>
    <name evidence="2" type="ORF">SAMN05192549_106198</name>
</gene>
<dbReference type="RefSeq" id="WP_072785860.1">
    <property type="nucleotide sequence ID" value="NZ_FRCX01000006.1"/>
</dbReference>
<dbReference type="AlphaFoldDB" id="A0A1M7Q4X8"/>
<evidence type="ECO:0000313" key="2">
    <source>
        <dbReference type="EMBL" id="SHN25306.1"/>
    </source>
</evidence>
<evidence type="ECO:0000256" key="1">
    <source>
        <dbReference type="SAM" id="SignalP"/>
    </source>
</evidence>
<evidence type="ECO:0000313" key="3">
    <source>
        <dbReference type="Proteomes" id="UP000184339"/>
    </source>
</evidence>
<reference evidence="3" key="1">
    <citation type="submission" date="2016-11" db="EMBL/GenBank/DDBJ databases">
        <authorList>
            <person name="Varghese N."/>
            <person name="Submissions S."/>
        </authorList>
    </citation>
    <scope>NUCLEOTIDE SEQUENCE [LARGE SCALE GENOMIC DNA]</scope>
    <source>
        <strain evidence="3">Sac-22</strain>
    </source>
</reference>